<keyword evidence="1" id="KW-0812">Transmembrane</keyword>
<dbReference type="Proteomes" id="UP001155280">
    <property type="component" value="Unassembled WGS sequence"/>
</dbReference>
<sequence length="142" mass="15775">MKSLLTRSRPLIFLLIVSFLFHSCSVYHSKNTSLDEAASKGKKVKIETKQETLVFKRIKKIDSDYFGLAKSSSTLKKLRKMEVIGRVDGKYYSFPLESLVIEEVRTKNHSVSTVLSVLTVLGGAVAILLIAGGLSTSNMDLY</sequence>
<organism evidence="2 3">
    <name type="scientific">Christiangramia oceanisediminis</name>
    <dbReference type="NCBI Taxonomy" id="2920386"/>
    <lineage>
        <taxon>Bacteria</taxon>
        <taxon>Pseudomonadati</taxon>
        <taxon>Bacteroidota</taxon>
        <taxon>Flavobacteriia</taxon>
        <taxon>Flavobacteriales</taxon>
        <taxon>Flavobacteriaceae</taxon>
        <taxon>Christiangramia</taxon>
    </lineage>
</organism>
<dbReference type="EMBL" id="JANCNS010000001">
    <property type="protein sequence ID" value="MCP9199149.1"/>
    <property type="molecule type" value="Genomic_DNA"/>
</dbReference>
<keyword evidence="1" id="KW-1133">Transmembrane helix</keyword>
<protein>
    <submittedName>
        <fullName evidence="2">Uncharacterized protein</fullName>
    </submittedName>
</protein>
<accession>A0A9X2I7J9</accession>
<evidence type="ECO:0000313" key="2">
    <source>
        <dbReference type="EMBL" id="MCP9199149.1"/>
    </source>
</evidence>
<evidence type="ECO:0000256" key="1">
    <source>
        <dbReference type="SAM" id="Phobius"/>
    </source>
</evidence>
<name>A0A9X2I7J9_9FLAO</name>
<dbReference type="RefSeq" id="WP_241549459.1">
    <property type="nucleotide sequence ID" value="NZ_JANCNS010000001.1"/>
</dbReference>
<evidence type="ECO:0000313" key="3">
    <source>
        <dbReference type="Proteomes" id="UP001155280"/>
    </source>
</evidence>
<keyword evidence="1" id="KW-0472">Membrane</keyword>
<gene>
    <name evidence="2" type="ORF">MKO06_04465</name>
</gene>
<reference evidence="2" key="1">
    <citation type="submission" date="2022-07" db="EMBL/GenBank/DDBJ databases">
        <title>Gramela sediminis sp. nov., isolated from deep-sea sediment of the Indian Ocean.</title>
        <authorList>
            <person name="Shi H."/>
        </authorList>
    </citation>
    <scope>NUCLEOTIDE SEQUENCE</scope>
    <source>
        <strain evidence="2">GC03-9</strain>
    </source>
</reference>
<comment type="caution">
    <text evidence="2">The sequence shown here is derived from an EMBL/GenBank/DDBJ whole genome shotgun (WGS) entry which is preliminary data.</text>
</comment>
<dbReference type="AlphaFoldDB" id="A0A9X2I7J9"/>
<keyword evidence="3" id="KW-1185">Reference proteome</keyword>
<feature type="transmembrane region" description="Helical" evidence="1">
    <location>
        <begin position="114"/>
        <end position="134"/>
    </location>
</feature>
<proteinExistence type="predicted"/>